<keyword evidence="4" id="KW-0121">Carboxypeptidase</keyword>
<comment type="caution">
    <text evidence="4">The sequence shown here is derived from an EMBL/GenBank/DDBJ whole genome shotgun (WGS) entry which is preliminary data.</text>
</comment>
<protein>
    <submittedName>
        <fullName evidence="4">Carboxypeptidase M</fullName>
    </submittedName>
</protein>
<accession>A0A444V720</accession>
<dbReference type="EMBL" id="SCEB01001772">
    <property type="protein sequence ID" value="RXM96217.1"/>
    <property type="molecule type" value="Genomic_DNA"/>
</dbReference>
<dbReference type="InterPro" id="IPR050753">
    <property type="entry name" value="Peptidase_M14_domain"/>
</dbReference>
<evidence type="ECO:0000313" key="4">
    <source>
        <dbReference type="EMBL" id="RXM96217.1"/>
    </source>
</evidence>
<dbReference type="GO" id="GO:0016485">
    <property type="term" value="P:protein processing"/>
    <property type="evidence" value="ECO:0007669"/>
    <property type="project" value="TreeGrafter"/>
</dbReference>
<reference evidence="4 5" key="1">
    <citation type="submission" date="2019-01" db="EMBL/GenBank/DDBJ databases">
        <title>Draft Genome and Complete Hox-Cluster Characterization of the Sterlet Sturgeon (Acipenser ruthenus).</title>
        <authorList>
            <person name="Wei Q."/>
        </authorList>
    </citation>
    <scope>NUCLEOTIDE SEQUENCE [LARGE SCALE GENOMIC DNA]</scope>
    <source>
        <strain evidence="4">WHYD16114868_AA</strain>
        <tissue evidence="4">Blood</tissue>
    </source>
</reference>
<dbReference type="PANTHER" id="PTHR11532:SF84">
    <property type="entry name" value="CARBOXYPEPTIDASE M"/>
    <property type="match status" value="1"/>
</dbReference>
<dbReference type="SUPFAM" id="SSF53187">
    <property type="entry name" value="Zn-dependent exopeptidases"/>
    <property type="match status" value="1"/>
</dbReference>
<dbReference type="Proteomes" id="UP000289886">
    <property type="component" value="Unassembled WGS sequence"/>
</dbReference>
<dbReference type="GO" id="GO:0008270">
    <property type="term" value="F:zinc ion binding"/>
    <property type="evidence" value="ECO:0007669"/>
    <property type="project" value="InterPro"/>
</dbReference>
<comment type="caution">
    <text evidence="2">Lacks conserved residue(s) required for the propagation of feature annotation.</text>
</comment>
<name>A0A444V720_ACIRT</name>
<dbReference type="Pfam" id="PF00246">
    <property type="entry name" value="Peptidase_M14"/>
    <property type="match status" value="1"/>
</dbReference>
<comment type="similarity">
    <text evidence="1 2">Belongs to the peptidase M14 family.</text>
</comment>
<keyword evidence="5" id="KW-1185">Reference proteome</keyword>
<dbReference type="AlphaFoldDB" id="A0A444V720"/>
<dbReference type="PRINTS" id="PR00765">
    <property type="entry name" value="CRBOXYPTASEA"/>
</dbReference>
<dbReference type="InterPro" id="IPR000834">
    <property type="entry name" value="Peptidase_M14"/>
</dbReference>
<gene>
    <name evidence="4" type="ORF">EOD39_15966</name>
</gene>
<evidence type="ECO:0000256" key="2">
    <source>
        <dbReference type="PROSITE-ProRule" id="PRU01379"/>
    </source>
</evidence>
<dbReference type="GO" id="GO:0006518">
    <property type="term" value="P:peptide metabolic process"/>
    <property type="evidence" value="ECO:0007669"/>
    <property type="project" value="TreeGrafter"/>
</dbReference>
<dbReference type="Gene3D" id="3.40.630.10">
    <property type="entry name" value="Zn peptidases"/>
    <property type="match status" value="1"/>
</dbReference>
<evidence type="ECO:0000259" key="3">
    <source>
        <dbReference type="PROSITE" id="PS52035"/>
    </source>
</evidence>
<keyword evidence="4" id="KW-0378">Hydrolase</keyword>
<proteinExistence type="inferred from homology"/>
<feature type="domain" description="Peptidase M14" evidence="3">
    <location>
        <begin position="48"/>
        <end position="154"/>
    </location>
</feature>
<evidence type="ECO:0000313" key="5">
    <source>
        <dbReference type="Proteomes" id="UP000289886"/>
    </source>
</evidence>
<dbReference type="PROSITE" id="PS52035">
    <property type="entry name" value="PEPTIDASE_M14"/>
    <property type="match status" value="1"/>
</dbReference>
<keyword evidence="4" id="KW-0645">Protease</keyword>
<dbReference type="GO" id="GO:0005615">
    <property type="term" value="C:extracellular space"/>
    <property type="evidence" value="ECO:0007669"/>
    <property type="project" value="TreeGrafter"/>
</dbReference>
<sequence>MFASMRESSLSSENKSPWISHLEMFLRTVLHCLWIGSMTSWVRGLDFNFHDSKQIEVYLQSVSKNYSTFTSLYSIGKSVQGRELWVLVLGKYPMEHKVGIPEFKYVGNMHGDETGRARAMSSLVREERFEITALAASREANLLTLKLGKYGKQT</sequence>
<organism evidence="4 5">
    <name type="scientific">Acipenser ruthenus</name>
    <name type="common">Sterlet sturgeon</name>
    <dbReference type="NCBI Taxonomy" id="7906"/>
    <lineage>
        <taxon>Eukaryota</taxon>
        <taxon>Metazoa</taxon>
        <taxon>Chordata</taxon>
        <taxon>Craniata</taxon>
        <taxon>Vertebrata</taxon>
        <taxon>Euteleostomi</taxon>
        <taxon>Actinopterygii</taxon>
        <taxon>Chondrostei</taxon>
        <taxon>Acipenseriformes</taxon>
        <taxon>Acipenseridae</taxon>
        <taxon>Acipenser</taxon>
    </lineage>
</organism>
<dbReference type="GO" id="GO:0004181">
    <property type="term" value="F:metallocarboxypeptidase activity"/>
    <property type="evidence" value="ECO:0007669"/>
    <property type="project" value="InterPro"/>
</dbReference>
<evidence type="ECO:0000256" key="1">
    <source>
        <dbReference type="ARBA" id="ARBA00005988"/>
    </source>
</evidence>
<dbReference type="PANTHER" id="PTHR11532">
    <property type="entry name" value="PROTEASE M14 CARBOXYPEPTIDASE"/>
    <property type="match status" value="1"/>
</dbReference>